<dbReference type="EMBL" id="JBDFQZ010000010">
    <property type="protein sequence ID" value="KAK9684113.1"/>
    <property type="molecule type" value="Genomic_DNA"/>
</dbReference>
<dbReference type="InterPro" id="IPR013989">
    <property type="entry name" value="Dev_and_cell_death_domain"/>
</dbReference>
<dbReference type="Pfam" id="PF10539">
    <property type="entry name" value="Dev_Cell_Death"/>
    <property type="match status" value="1"/>
</dbReference>
<dbReference type="PANTHER" id="PTHR46444">
    <property type="entry name" value="DCD (DEVELOPMENT AND CELL DEATH) DOMAIN PROTEIN-RELATED"/>
    <property type="match status" value="1"/>
</dbReference>
<proteinExistence type="predicted"/>
<organism evidence="3 4">
    <name type="scientific">Saponaria officinalis</name>
    <name type="common">Common soapwort</name>
    <name type="synonym">Lychnis saponaria</name>
    <dbReference type="NCBI Taxonomy" id="3572"/>
    <lineage>
        <taxon>Eukaryota</taxon>
        <taxon>Viridiplantae</taxon>
        <taxon>Streptophyta</taxon>
        <taxon>Embryophyta</taxon>
        <taxon>Tracheophyta</taxon>
        <taxon>Spermatophyta</taxon>
        <taxon>Magnoliopsida</taxon>
        <taxon>eudicotyledons</taxon>
        <taxon>Gunneridae</taxon>
        <taxon>Pentapetalae</taxon>
        <taxon>Caryophyllales</taxon>
        <taxon>Caryophyllaceae</taxon>
        <taxon>Caryophylleae</taxon>
        <taxon>Saponaria</taxon>
    </lineage>
</organism>
<accession>A0AAW1I462</accession>
<evidence type="ECO:0000313" key="4">
    <source>
        <dbReference type="Proteomes" id="UP001443914"/>
    </source>
</evidence>
<dbReference type="EMBL" id="JBDFQZ010000010">
    <property type="protein sequence ID" value="KAK9684112.1"/>
    <property type="molecule type" value="Genomic_DNA"/>
</dbReference>
<dbReference type="PANTHER" id="PTHR46444:SF9">
    <property type="entry name" value="DCD (DEVELOPMENT AND CELL DEATH) DOMAIN PROTEIN"/>
    <property type="match status" value="1"/>
</dbReference>
<keyword evidence="4" id="KW-1185">Reference proteome</keyword>
<evidence type="ECO:0000256" key="1">
    <source>
        <dbReference type="SAM" id="MobiDB-lite"/>
    </source>
</evidence>
<dbReference type="SMART" id="SM00767">
    <property type="entry name" value="DCD"/>
    <property type="match status" value="1"/>
</dbReference>
<protein>
    <recommendedName>
        <fullName evidence="2">DCD domain-containing protein</fullName>
    </recommendedName>
</protein>
<sequence length="408" mass="46739">MSTDHVSRRRLSSYFPDYGAIFMANQSTREECLQRKLFGLPLPFSDFVFEVKIGMLLFLYDYQKRKLYGVFEASTNGGLDLVPDAYKSAKMCFPAQVRFNVLWQCAPLEENAFRDAIAENYYAKNRFNFGLSRDQVGRLLFLFEKSKVKIQRNRMSKGCHQRQKEGPQNLDAADIDEPVDDSIRYQAYDHDNFEKNRKLSSIRVPGFYSDDRDERISVFRHLAGLPEVIEGKNDSRTETMEDILNSLDKKHRIWQNDFIQRPHLCHEATKNELREQVSGTDIGSLKRKSGSTVKTFKDGKRKKTTAGQLMKRKRSQETKTCNKLSLVPDLSQGSPTSRVDDKSYEDSCKTVASVIVAGNAGVAEEVPLTDSSVCEDSVNDKFCHQNCNDDPVEMLLAEFNEYLSRSKD</sequence>
<name>A0AAW1I462_SAPOF</name>
<evidence type="ECO:0000313" key="3">
    <source>
        <dbReference type="EMBL" id="KAK9684112.1"/>
    </source>
</evidence>
<evidence type="ECO:0000259" key="2">
    <source>
        <dbReference type="PROSITE" id="PS51222"/>
    </source>
</evidence>
<feature type="domain" description="DCD" evidence="2">
    <location>
        <begin position="15"/>
        <end position="145"/>
    </location>
</feature>
<comment type="caution">
    <text evidence="3">The sequence shown here is derived from an EMBL/GenBank/DDBJ whole genome shotgun (WGS) entry which is preliminary data.</text>
</comment>
<feature type="region of interest" description="Disordered" evidence="1">
    <location>
        <begin position="154"/>
        <end position="174"/>
    </location>
</feature>
<reference evidence="3 4" key="1">
    <citation type="submission" date="2024-03" db="EMBL/GenBank/DDBJ databases">
        <title>WGS assembly of Saponaria officinalis var. Norfolk2.</title>
        <authorList>
            <person name="Jenkins J."/>
            <person name="Shu S."/>
            <person name="Grimwood J."/>
            <person name="Barry K."/>
            <person name="Goodstein D."/>
            <person name="Schmutz J."/>
            <person name="Leebens-Mack J."/>
            <person name="Osbourn A."/>
        </authorList>
    </citation>
    <scope>NUCLEOTIDE SEQUENCE [LARGE SCALE GENOMIC DNA]</scope>
    <source>
        <strain evidence="4">cv. Norfolk2</strain>
        <strain evidence="3">JIC</strain>
        <tissue evidence="3">Leaf</tissue>
    </source>
</reference>
<dbReference type="Proteomes" id="UP001443914">
    <property type="component" value="Unassembled WGS sequence"/>
</dbReference>
<dbReference type="AlphaFoldDB" id="A0AAW1I462"/>
<dbReference type="PROSITE" id="PS51222">
    <property type="entry name" value="DCD"/>
    <property type="match status" value="1"/>
</dbReference>
<gene>
    <name evidence="3" type="ORF">RND81_10G187200</name>
</gene>